<feature type="domain" description="Helicase-associated" evidence="5">
    <location>
        <begin position="40"/>
        <end position="131"/>
    </location>
</feature>
<dbReference type="RefSeq" id="XP_049266669.1">
    <property type="nucleotide sequence ID" value="XM_049406473.1"/>
</dbReference>
<keyword evidence="4" id="KW-0732">Signal</keyword>
<evidence type="ECO:0000256" key="1">
    <source>
        <dbReference type="ARBA" id="ARBA00022741"/>
    </source>
</evidence>
<dbReference type="PANTHER" id="PTHR18934:SF83">
    <property type="entry name" value="PRE-MRNA-SPLICING FACTOR ATP-DEPENDENT RNA HELICASE DHX16"/>
    <property type="match status" value="1"/>
</dbReference>
<evidence type="ECO:0000256" key="4">
    <source>
        <dbReference type="SAM" id="SignalP"/>
    </source>
</evidence>
<dbReference type="InterPro" id="IPR007502">
    <property type="entry name" value="Helicase-assoc_dom"/>
</dbReference>
<feature type="chain" id="PRO_5035171572" description="Helicase-associated domain-containing protein" evidence="4">
    <location>
        <begin position="27"/>
        <end position="285"/>
    </location>
</feature>
<dbReference type="GO" id="GO:0071013">
    <property type="term" value="C:catalytic step 2 spliceosome"/>
    <property type="evidence" value="ECO:0007669"/>
    <property type="project" value="TreeGrafter"/>
</dbReference>
<evidence type="ECO:0000313" key="7">
    <source>
        <dbReference type="Proteomes" id="UP000694255"/>
    </source>
</evidence>
<dbReference type="GeneID" id="73466833"/>
<evidence type="ECO:0000259" key="5">
    <source>
        <dbReference type="SMART" id="SM00847"/>
    </source>
</evidence>
<dbReference type="AlphaFoldDB" id="A0A8J5QKK6"/>
<evidence type="ECO:0000256" key="3">
    <source>
        <dbReference type="ARBA" id="ARBA00047984"/>
    </source>
</evidence>
<feature type="signal peptide" evidence="4">
    <location>
        <begin position="1"/>
        <end position="26"/>
    </location>
</feature>
<evidence type="ECO:0000256" key="2">
    <source>
        <dbReference type="ARBA" id="ARBA00022840"/>
    </source>
</evidence>
<accession>A0A8J5QKK6</accession>
<dbReference type="OrthoDB" id="10253254at2759"/>
<name>A0A8J5QKK6_9ASCO</name>
<dbReference type="GO" id="GO:0005524">
    <property type="term" value="F:ATP binding"/>
    <property type="evidence" value="ECO:0007669"/>
    <property type="project" value="UniProtKB-KW"/>
</dbReference>
<protein>
    <recommendedName>
        <fullName evidence="5">Helicase-associated domain-containing protein</fullName>
    </recommendedName>
</protein>
<keyword evidence="2" id="KW-0067">ATP-binding</keyword>
<proteinExistence type="predicted"/>
<gene>
    <name evidence="6" type="ORF">J8A68_000032</name>
</gene>
<dbReference type="Proteomes" id="UP000694255">
    <property type="component" value="Unassembled WGS sequence"/>
</dbReference>
<evidence type="ECO:0000313" key="6">
    <source>
        <dbReference type="EMBL" id="KAG7666441.1"/>
    </source>
</evidence>
<dbReference type="Pfam" id="PF04408">
    <property type="entry name" value="WHD_HA2"/>
    <property type="match status" value="1"/>
</dbReference>
<organism evidence="6 7">
    <name type="scientific">[Candida] subhashii</name>
    <dbReference type="NCBI Taxonomy" id="561895"/>
    <lineage>
        <taxon>Eukaryota</taxon>
        <taxon>Fungi</taxon>
        <taxon>Dikarya</taxon>
        <taxon>Ascomycota</taxon>
        <taxon>Saccharomycotina</taxon>
        <taxon>Pichiomycetes</taxon>
        <taxon>Debaryomycetaceae</taxon>
        <taxon>Spathaspora</taxon>
    </lineage>
</organism>
<dbReference type="InterPro" id="IPR011709">
    <property type="entry name" value="DEAD-box_helicase_OB_fold"/>
</dbReference>
<dbReference type="PANTHER" id="PTHR18934">
    <property type="entry name" value="ATP-DEPENDENT RNA HELICASE"/>
    <property type="match status" value="1"/>
</dbReference>
<dbReference type="GO" id="GO:0003724">
    <property type="term" value="F:RNA helicase activity"/>
    <property type="evidence" value="ECO:0007669"/>
    <property type="project" value="UniProtKB-EC"/>
</dbReference>
<reference evidence="6 7" key="1">
    <citation type="journal article" date="2021" name="DNA Res.">
        <title>Genome analysis of Candida subhashii reveals its hybrid nature and dual mitochondrial genome conformations.</title>
        <authorList>
            <person name="Mixao V."/>
            <person name="Hegedusova E."/>
            <person name="Saus E."/>
            <person name="Pryszcz L.P."/>
            <person name="Cillingova A."/>
            <person name="Nosek J."/>
            <person name="Gabaldon T."/>
        </authorList>
    </citation>
    <scope>NUCLEOTIDE SEQUENCE [LARGE SCALE GENOMIC DNA]</scope>
    <source>
        <strain evidence="6 7">CBS 10753</strain>
    </source>
</reference>
<dbReference type="SMART" id="SM00847">
    <property type="entry name" value="HA2"/>
    <property type="match status" value="1"/>
</dbReference>
<comment type="caution">
    <text evidence="6">The sequence shown here is derived from an EMBL/GenBank/DDBJ whole genome shotgun (WGS) entry which is preliminary data.</text>
</comment>
<dbReference type="EMBL" id="JAGSYN010000002">
    <property type="protein sequence ID" value="KAG7666441.1"/>
    <property type="molecule type" value="Genomic_DNA"/>
</dbReference>
<dbReference type="Pfam" id="PF07717">
    <property type="entry name" value="OB_NTP_bind"/>
    <property type="match status" value="1"/>
</dbReference>
<dbReference type="GO" id="GO:0003723">
    <property type="term" value="F:RNA binding"/>
    <property type="evidence" value="ECO:0007669"/>
    <property type="project" value="TreeGrafter"/>
</dbReference>
<dbReference type="InterPro" id="IPR048333">
    <property type="entry name" value="HA2_WH"/>
</dbReference>
<keyword evidence="7" id="KW-1185">Reference proteome</keyword>
<comment type="catalytic activity">
    <reaction evidence="3">
        <text>ATP + H2O = ADP + phosphate + H(+)</text>
        <dbReference type="Rhea" id="RHEA:13065"/>
        <dbReference type="ChEBI" id="CHEBI:15377"/>
        <dbReference type="ChEBI" id="CHEBI:15378"/>
        <dbReference type="ChEBI" id="CHEBI:30616"/>
        <dbReference type="ChEBI" id="CHEBI:43474"/>
        <dbReference type="ChEBI" id="CHEBI:456216"/>
        <dbReference type="EC" id="3.6.4.13"/>
    </reaction>
</comment>
<sequence length="285" mass="32712">MPEILRSSLTNVVLLLLSLGINDLIGFEFMDPPSKESIMRSLEVLYALGALNSKGKLTKTGYKMSEFPLDPVLTKCILLSEKYGVTKSIIGMIAMINESGNLFYRPKDKKELAEKRKEEFVNELGDQLMLMKIWRDWCDVGYSKSWCDDYFIQYKTMRRVKNVYDQLIKLVKKIGIEISKDGESSVNNRMIQKAIVGGFFMNIVKLNNMGDGYSKLKGGKNDVGCFIHPSSSLYKVKPKPKMILYNELVLTSKEYMRNCMIVDENLVKEMASHYYNPIDNKKQNQ</sequence>
<keyword evidence="1" id="KW-0547">Nucleotide-binding</keyword>